<reference evidence="1 2" key="1">
    <citation type="submission" date="2018-02" db="EMBL/GenBank/DDBJ databases">
        <title>Comparative genomes isolates from brazilian mangrove.</title>
        <authorList>
            <person name="Araujo J.E."/>
            <person name="Taketani R.G."/>
            <person name="Silva M.C.P."/>
            <person name="Loureco M.V."/>
            <person name="Andreote F.D."/>
        </authorList>
    </citation>
    <scope>NUCLEOTIDE SEQUENCE [LARGE SCALE GENOMIC DNA]</scope>
    <source>
        <strain evidence="1 2">HEX-2 MGV</strain>
    </source>
</reference>
<evidence type="ECO:0000313" key="2">
    <source>
        <dbReference type="Proteomes" id="UP000240009"/>
    </source>
</evidence>
<gene>
    <name evidence="1" type="ORF">C5Y96_03005</name>
</gene>
<comment type="caution">
    <text evidence="1">The sequence shown here is derived from an EMBL/GenBank/DDBJ whole genome shotgun (WGS) entry which is preliminary data.</text>
</comment>
<dbReference type="AlphaFoldDB" id="A0A2S8G332"/>
<dbReference type="Proteomes" id="UP000240009">
    <property type="component" value="Unassembled WGS sequence"/>
</dbReference>
<organism evidence="1 2">
    <name type="scientific">Blastopirellula marina</name>
    <dbReference type="NCBI Taxonomy" id="124"/>
    <lineage>
        <taxon>Bacteria</taxon>
        <taxon>Pseudomonadati</taxon>
        <taxon>Planctomycetota</taxon>
        <taxon>Planctomycetia</taxon>
        <taxon>Pirellulales</taxon>
        <taxon>Pirellulaceae</taxon>
        <taxon>Blastopirellula</taxon>
    </lineage>
</organism>
<proteinExistence type="predicted"/>
<accession>A0A2S8G332</accession>
<evidence type="ECO:0000313" key="1">
    <source>
        <dbReference type="EMBL" id="PQO38855.1"/>
    </source>
</evidence>
<protein>
    <submittedName>
        <fullName evidence="1">Uncharacterized protein</fullName>
    </submittedName>
</protein>
<dbReference type="EMBL" id="PUIA01000016">
    <property type="protein sequence ID" value="PQO38855.1"/>
    <property type="molecule type" value="Genomic_DNA"/>
</dbReference>
<sequence>MLEPSQLPHIAELVGSEFDSPEEAEIDFLRVANGYLCSKANRPWYPEPFYANHPPRFLLQIAVQVYAASKMADDPDGEHTSAAYYVQLQNLVGEYGARERFNSNDQGDYHQILWRERLAEWAKARELRLDLPEDHSGAGRHVQLPKSQTAFRVGDLARLPLFFHKYGFEPIGSEVEKADSQVNRIGNQLFRQRHDSVCFSSWAQRVLDDKRKFPIAKAQVEYAYKAWDGRLALRDPARGSYVKSERTHWIWLDMRLPQRQLRAVGGTSAAIAKGMILDDFAALLSGKKINDRYRLEFHDGLALFSYESEDAAFKQAEYIDAGNRGILLAGPEQPVNWHHVLNCDRVAFIEEQFSSEDEAEWQMLNGLPLGCRAVVFRVYNSLPDAEFIPETWHPFLRLPPARLSLSGGLRIGRKEHFIAGAGPQLMISGKIMPRFLFVDGQKVRIHSRTVQLAQFSLAGDHEIVARIDGKTTTKRFRVSHPKNVLPRDMPHQGWQLYGDKWPTWDSTLRRESEKEPSADESKPRIFGIRGAGLGMTDQKKSEPVDNCATAIRLLAGMPLRERPTSASDHPLVRQLLMQSDER</sequence>
<name>A0A2S8G332_9BACT</name>